<organism evidence="1 2">
    <name type="scientific">Hibiscus sabdariffa</name>
    <name type="common">roselle</name>
    <dbReference type="NCBI Taxonomy" id="183260"/>
    <lineage>
        <taxon>Eukaryota</taxon>
        <taxon>Viridiplantae</taxon>
        <taxon>Streptophyta</taxon>
        <taxon>Embryophyta</taxon>
        <taxon>Tracheophyta</taxon>
        <taxon>Spermatophyta</taxon>
        <taxon>Magnoliopsida</taxon>
        <taxon>eudicotyledons</taxon>
        <taxon>Gunneridae</taxon>
        <taxon>Pentapetalae</taxon>
        <taxon>rosids</taxon>
        <taxon>malvids</taxon>
        <taxon>Malvales</taxon>
        <taxon>Malvaceae</taxon>
        <taxon>Malvoideae</taxon>
        <taxon>Hibiscus</taxon>
    </lineage>
</organism>
<name>A0ABR2FZU5_9ROSI</name>
<evidence type="ECO:0000313" key="2">
    <source>
        <dbReference type="Proteomes" id="UP001472677"/>
    </source>
</evidence>
<dbReference type="Proteomes" id="UP001472677">
    <property type="component" value="Unassembled WGS sequence"/>
</dbReference>
<proteinExistence type="predicted"/>
<comment type="caution">
    <text evidence="1">The sequence shown here is derived from an EMBL/GenBank/DDBJ whole genome shotgun (WGS) entry which is preliminary data.</text>
</comment>
<sequence>MFSAFLTKLSCTGNIPVPPPAQEHEPKDLMQDLTEQTTFSAFLTKLSCTRNILVPPLAQSTPPTQVAQKQDVSTVEKIMMRPKDPDVQQRHLRQIDPDVHQRQLRQINLDVQQRQLRQIDLDVQRRLKQRGINQCHAIQMGVKRTRKAPTRYGRWI</sequence>
<keyword evidence="2" id="KW-1185">Reference proteome</keyword>
<protein>
    <submittedName>
        <fullName evidence="1">Uncharacterized protein</fullName>
    </submittedName>
</protein>
<gene>
    <name evidence="1" type="ORF">V6N12_024108</name>
</gene>
<dbReference type="EMBL" id="JBBPBM010000004">
    <property type="protein sequence ID" value="KAK8589717.1"/>
    <property type="molecule type" value="Genomic_DNA"/>
</dbReference>
<evidence type="ECO:0000313" key="1">
    <source>
        <dbReference type="EMBL" id="KAK8589717.1"/>
    </source>
</evidence>
<reference evidence="1 2" key="1">
    <citation type="journal article" date="2024" name="G3 (Bethesda)">
        <title>Genome assembly of Hibiscus sabdariffa L. provides insights into metabolisms of medicinal natural products.</title>
        <authorList>
            <person name="Kim T."/>
        </authorList>
    </citation>
    <scope>NUCLEOTIDE SEQUENCE [LARGE SCALE GENOMIC DNA]</scope>
    <source>
        <strain evidence="1">TK-2024</strain>
        <tissue evidence="1">Old leaves</tissue>
    </source>
</reference>
<accession>A0ABR2FZU5</accession>